<dbReference type="Gene3D" id="1.10.150.130">
    <property type="match status" value="1"/>
</dbReference>
<accession>A0A164R7L7</accession>
<dbReference type="InterPro" id="IPR000477">
    <property type="entry name" value="RT_dom"/>
</dbReference>
<dbReference type="STRING" id="35525.A0A164R7L7"/>
<feature type="region of interest" description="Disordered" evidence="3">
    <location>
        <begin position="92"/>
        <end position="124"/>
    </location>
</feature>
<feature type="compositionally biased region" description="Low complexity" evidence="3">
    <location>
        <begin position="92"/>
        <end position="103"/>
    </location>
</feature>
<dbReference type="GO" id="GO:0003677">
    <property type="term" value="F:DNA binding"/>
    <property type="evidence" value="ECO:0007669"/>
    <property type="project" value="UniProtKB-KW"/>
</dbReference>
<dbReference type="SUPFAM" id="SSF56672">
    <property type="entry name" value="DNA/RNA polymerases"/>
    <property type="match status" value="1"/>
</dbReference>
<name>A0A164R7L7_9CRUS</name>
<dbReference type="InterPro" id="IPR013762">
    <property type="entry name" value="Integrase-like_cat_sf"/>
</dbReference>
<protein>
    <recommendedName>
        <fullName evidence="4">Reverse transcriptase domain-containing protein</fullName>
    </recommendedName>
</protein>
<dbReference type="Pfam" id="PF00589">
    <property type="entry name" value="Phage_integrase"/>
    <property type="match status" value="1"/>
</dbReference>
<dbReference type="AlphaFoldDB" id="A0A164R7L7"/>
<feature type="compositionally biased region" description="Polar residues" evidence="3">
    <location>
        <begin position="709"/>
        <end position="729"/>
    </location>
</feature>
<evidence type="ECO:0000313" key="6">
    <source>
        <dbReference type="Proteomes" id="UP000076858"/>
    </source>
</evidence>
<feature type="region of interest" description="Disordered" evidence="3">
    <location>
        <begin position="694"/>
        <end position="735"/>
    </location>
</feature>
<organism evidence="5 6">
    <name type="scientific">Daphnia magna</name>
    <dbReference type="NCBI Taxonomy" id="35525"/>
    <lineage>
        <taxon>Eukaryota</taxon>
        <taxon>Metazoa</taxon>
        <taxon>Ecdysozoa</taxon>
        <taxon>Arthropoda</taxon>
        <taxon>Crustacea</taxon>
        <taxon>Branchiopoda</taxon>
        <taxon>Diplostraca</taxon>
        <taxon>Cladocera</taxon>
        <taxon>Anomopoda</taxon>
        <taxon>Daphniidae</taxon>
        <taxon>Daphnia</taxon>
    </lineage>
</organism>
<dbReference type="OrthoDB" id="5960276at2759"/>
<dbReference type="PROSITE" id="PS50878">
    <property type="entry name" value="RT_POL"/>
    <property type="match status" value="1"/>
</dbReference>
<dbReference type="GO" id="GO:0006310">
    <property type="term" value="P:DNA recombination"/>
    <property type="evidence" value="ECO:0007669"/>
    <property type="project" value="UniProtKB-KW"/>
</dbReference>
<proteinExistence type="predicted"/>
<dbReference type="Gene3D" id="3.10.10.10">
    <property type="entry name" value="HIV Type 1 Reverse Transcriptase, subunit A, domain 1"/>
    <property type="match status" value="1"/>
</dbReference>
<dbReference type="EMBL" id="LRGB01002226">
    <property type="protein sequence ID" value="KZS08397.1"/>
    <property type="molecule type" value="Genomic_DNA"/>
</dbReference>
<dbReference type="GO" id="GO:0015074">
    <property type="term" value="P:DNA integration"/>
    <property type="evidence" value="ECO:0007669"/>
    <property type="project" value="InterPro"/>
</dbReference>
<dbReference type="InterPro" id="IPR011010">
    <property type="entry name" value="DNA_brk_join_enz"/>
</dbReference>
<dbReference type="InterPro" id="IPR010998">
    <property type="entry name" value="Integrase_recombinase_N"/>
</dbReference>
<dbReference type="GO" id="GO:0071897">
    <property type="term" value="P:DNA biosynthetic process"/>
    <property type="evidence" value="ECO:0007669"/>
    <property type="project" value="UniProtKB-ARBA"/>
</dbReference>
<gene>
    <name evidence="5" type="ORF">APZ42_027610</name>
</gene>
<keyword evidence="6" id="KW-1185">Reference proteome</keyword>
<evidence type="ECO:0000256" key="1">
    <source>
        <dbReference type="ARBA" id="ARBA00023125"/>
    </source>
</evidence>
<dbReference type="Gene3D" id="1.10.443.10">
    <property type="entry name" value="Intergrase catalytic core"/>
    <property type="match status" value="1"/>
</dbReference>
<dbReference type="InterPro" id="IPR043502">
    <property type="entry name" value="DNA/RNA_pol_sf"/>
</dbReference>
<dbReference type="SUPFAM" id="SSF56349">
    <property type="entry name" value="DNA breaking-rejoining enzymes"/>
    <property type="match status" value="1"/>
</dbReference>
<reference evidence="5 6" key="1">
    <citation type="submission" date="2016-03" db="EMBL/GenBank/DDBJ databases">
        <title>EvidentialGene: Evidence-directed Construction of Genes on Genomes.</title>
        <authorList>
            <person name="Gilbert D.G."/>
            <person name="Choi J.-H."/>
            <person name="Mockaitis K."/>
            <person name="Colbourne J."/>
            <person name="Pfrender M."/>
        </authorList>
    </citation>
    <scope>NUCLEOTIDE SEQUENCE [LARGE SCALE GENOMIC DNA]</scope>
    <source>
        <strain evidence="5 6">Xinb3</strain>
        <tissue evidence="5">Complete organism</tissue>
    </source>
</reference>
<dbReference type="Pfam" id="PF00078">
    <property type="entry name" value="RVT_1"/>
    <property type="match status" value="1"/>
</dbReference>
<dbReference type="CDD" id="cd09275">
    <property type="entry name" value="RNase_HI_RT_DIRS1"/>
    <property type="match status" value="1"/>
</dbReference>
<dbReference type="PANTHER" id="PTHR33050">
    <property type="entry name" value="REVERSE TRANSCRIPTASE DOMAIN-CONTAINING PROTEIN"/>
    <property type="match status" value="1"/>
</dbReference>
<evidence type="ECO:0000259" key="4">
    <source>
        <dbReference type="PROSITE" id="PS50878"/>
    </source>
</evidence>
<feature type="domain" description="Reverse transcriptase" evidence="4">
    <location>
        <begin position="207"/>
        <end position="390"/>
    </location>
</feature>
<dbReference type="InterPro" id="IPR052055">
    <property type="entry name" value="Hepadnavirus_pol/RT"/>
</dbReference>
<dbReference type="Gene3D" id="3.30.70.270">
    <property type="match status" value="1"/>
</dbReference>
<sequence>MAKPLLFLLERKSKRSYKDTKALKTLSLLWAHLFREITHSRRLNILSQTHPNHIGLLSRAAEKLPVGGEDLFGTEFVNELISQVKTASLMNSSAAGPSATSTPGKRKRSPPPLQDSRKDKSNYSFDRYVKPPFISKINLPIAGRTAHFVDAWAHLTKDPWVLSTVEYGFELEFIAEPPFQHSIPPNASMDAVQLDLCSAEVESLIKKGAVVETEEKGGYVSRYFLVPKKGPNEWRPIINLKPLNQFLSCRHFKMEGIATVRHTVRQGDFLAKVDLTDAYFTIPIFRGHRKYLRFRWGRKTFEYTCLPFGLCASPWVFTKLLRVAVTFLRRSGIRLVIYLDDLLIVGTSTQECSDAVTQVIHVLESLGFLINFNKSETVPTQCIEYIGLITNSVSMSFCLTDKKICDIRRLCTEILKKGKCSLRQLAKIIGNLNWASYAVNFAQAHFRSLQATFISSSRANNDNLDAVIYLNDDIRADLKWWTTSADFTSGKPLLLSRPEMRLSSDACLSGWGAVCLDVKTGGPWSGSEIGRHINNLEILAALKALECFASSLSNCTIEIGIDNTTAVSYINKLGGCRSKDLCDVSLRIANFCEERKIFLTAIFVPGTANVLADAESRRSLSAGDWRLSPTAFMSICLQWPVQVDLFASEWNHQLPRFVSWFPQPKCWKLNSILPVETDERRGGGNFCHPVLAEPTMVPDHNGPRRGRSATITSVAGPSHISSGRESPTGTRRFHPPDRLETLRLRFTESGVSEDASALILSATRKNTNAAYQSAWNFWRNWCATREKDPLSPSSADIINFLAEYSVGRSYRTVNVARSALSSTLAVNPGNVAVGADPLVNKLLKGLYNKSPPTARYSQTWNPDTVLSYFDSTAGATLSLLELSRKLVTLLALCTLLRTCELSSISLESIVISDSKMSFSLSQPRKAQHSGPLHRISVDAWRLNVSICPVKCLETYLDRTAALRDTTNSSSLLLSSNKPHGPASVATIGRWIKEQLKIAGIDTSIFSAHSTRGAAASKAVLSGIPIQTVLDAGHWARESTFKQFYHREVVNGPTNLITSSVLQPPSI</sequence>
<dbReference type="SUPFAM" id="SSF47823">
    <property type="entry name" value="lambda integrase-like, N-terminal domain"/>
    <property type="match status" value="1"/>
</dbReference>
<dbReference type="Proteomes" id="UP000076858">
    <property type="component" value="Unassembled WGS sequence"/>
</dbReference>
<evidence type="ECO:0000313" key="5">
    <source>
        <dbReference type="EMBL" id="KZS08397.1"/>
    </source>
</evidence>
<evidence type="ECO:0000256" key="2">
    <source>
        <dbReference type="ARBA" id="ARBA00023172"/>
    </source>
</evidence>
<keyword evidence="2" id="KW-0233">DNA recombination</keyword>
<comment type="caution">
    <text evidence="5">The sequence shown here is derived from an EMBL/GenBank/DDBJ whole genome shotgun (WGS) entry which is preliminary data.</text>
</comment>
<keyword evidence="1" id="KW-0238">DNA-binding</keyword>
<dbReference type="CDD" id="cd03714">
    <property type="entry name" value="RT_DIRS1"/>
    <property type="match status" value="1"/>
</dbReference>
<evidence type="ECO:0000256" key="3">
    <source>
        <dbReference type="SAM" id="MobiDB-lite"/>
    </source>
</evidence>
<dbReference type="InterPro" id="IPR043128">
    <property type="entry name" value="Rev_trsase/Diguanyl_cyclase"/>
</dbReference>
<dbReference type="PANTHER" id="PTHR33050:SF7">
    <property type="entry name" value="RIBONUCLEASE H"/>
    <property type="match status" value="1"/>
</dbReference>
<dbReference type="InterPro" id="IPR002104">
    <property type="entry name" value="Integrase_catalytic"/>
</dbReference>